<accession>A0A0D9S169</accession>
<dbReference type="EMBL" id="AQIB01017453">
    <property type="status" value="NOT_ANNOTATED_CDS"/>
    <property type="molecule type" value="Genomic_DNA"/>
</dbReference>
<organism evidence="10 11">
    <name type="scientific">Chlorocebus sabaeus</name>
    <name type="common">Green monkey</name>
    <name type="synonym">Simia sabaea</name>
    <dbReference type="NCBI Taxonomy" id="60711"/>
    <lineage>
        <taxon>Eukaryota</taxon>
        <taxon>Metazoa</taxon>
        <taxon>Chordata</taxon>
        <taxon>Craniata</taxon>
        <taxon>Vertebrata</taxon>
        <taxon>Euteleostomi</taxon>
        <taxon>Mammalia</taxon>
        <taxon>Eutheria</taxon>
        <taxon>Euarchontoglires</taxon>
        <taxon>Primates</taxon>
        <taxon>Haplorrhini</taxon>
        <taxon>Catarrhini</taxon>
        <taxon>Cercopithecidae</taxon>
        <taxon>Cercopithecinae</taxon>
        <taxon>Chlorocebus</taxon>
    </lineage>
</organism>
<comment type="subcellular location">
    <subcellularLocation>
        <location evidence="1">Membrane</location>
        <topology evidence="1">Single-pass membrane protein</topology>
    </subcellularLocation>
</comment>
<dbReference type="InterPro" id="IPR018938">
    <property type="entry name" value="Glycophorin_CS"/>
</dbReference>
<evidence type="ECO:0000256" key="8">
    <source>
        <dbReference type="SAM" id="MobiDB-lite"/>
    </source>
</evidence>
<protein>
    <recommendedName>
        <fullName evidence="7">Glycophorin</fullName>
    </recommendedName>
</protein>
<evidence type="ECO:0000256" key="4">
    <source>
        <dbReference type="ARBA" id="ARBA00022989"/>
    </source>
</evidence>
<evidence type="ECO:0000256" key="3">
    <source>
        <dbReference type="ARBA" id="ARBA00022981"/>
    </source>
</evidence>
<keyword evidence="3 7" id="KW-0730">Sialic acid</keyword>
<feature type="transmembrane region" description="Helical" evidence="9">
    <location>
        <begin position="87"/>
        <end position="111"/>
    </location>
</feature>
<keyword evidence="2 9" id="KW-0812">Transmembrane</keyword>
<dbReference type="eggNOG" id="ENOG502THAT">
    <property type="taxonomic scope" value="Eukaryota"/>
</dbReference>
<dbReference type="Pfam" id="PF01102">
    <property type="entry name" value="Glycophorin_A"/>
    <property type="match status" value="1"/>
</dbReference>
<dbReference type="PANTHER" id="PTHR13813:SF3">
    <property type="entry name" value="GLYCOPHORIN-A"/>
    <property type="match status" value="1"/>
</dbReference>
<keyword evidence="5 7" id="KW-0472">Membrane</keyword>
<reference evidence="10" key="2">
    <citation type="submission" date="2025-08" db="UniProtKB">
        <authorList>
            <consortium name="Ensembl"/>
        </authorList>
    </citation>
    <scope>IDENTIFICATION</scope>
</reference>
<dbReference type="AlphaFoldDB" id="A0A0D9S169"/>
<feature type="compositionally biased region" description="Polar residues" evidence="8">
    <location>
        <begin position="32"/>
        <end position="41"/>
    </location>
</feature>
<evidence type="ECO:0000313" key="10">
    <source>
        <dbReference type="Ensembl" id="ENSCSAP00000014608.1"/>
    </source>
</evidence>
<dbReference type="STRING" id="60711.ENSCSAP00000014608"/>
<dbReference type="Proteomes" id="UP000029965">
    <property type="component" value="Chromosome 7"/>
</dbReference>
<proteinExistence type="predicted"/>
<evidence type="ECO:0000256" key="2">
    <source>
        <dbReference type="ARBA" id="ARBA00022692"/>
    </source>
</evidence>
<dbReference type="Ensembl" id="ENSCSAT00000001468.1">
    <property type="protein sequence ID" value="ENSCSAP00000014608.1"/>
    <property type="gene ID" value="ENSCSAG00000003442.1"/>
</dbReference>
<keyword evidence="6 7" id="KW-0325">Glycoprotein</keyword>
<dbReference type="PIRSF" id="PIRSF002466">
    <property type="entry name" value="Glycophorin"/>
    <property type="match status" value="1"/>
</dbReference>
<dbReference type="Bgee" id="ENSCSAG00000003442">
    <property type="expression patterns" value="Expressed in blood and 1 other cell type or tissue"/>
</dbReference>
<keyword evidence="11" id="KW-1185">Reference proteome</keyword>
<evidence type="ECO:0000256" key="7">
    <source>
        <dbReference type="PIRNR" id="PIRNR002466"/>
    </source>
</evidence>
<evidence type="ECO:0000313" key="11">
    <source>
        <dbReference type="Proteomes" id="UP000029965"/>
    </source>
</evidence>
<evidence type="ECO:0000256" key="5">
    <source>
        <dbReference type="ARBA" id="ARBA00023136"/>
    </source>
</evidence>
<dbReference type="GO" id="GO:0005886">
    <property type="term" value="C:plasma membrane"/>
    <property type="evidence" value="ECO:0007669"/>
    <property type="project" value="TreeGrafter"/>
</dbReference>
<evidence type="ECO:0000256" key="6">
    <source>
        <dbReference type="ARBA" id="ARBA00023180"/>
    </source>
</evidence>
<dbReference type="GeneTree" id="ENSGT00550000075214"/>
<evidence type="ECO:0000256" key="9">
    <source>
        <dbReference type="SAM" id="Phobius"/>
    </source>
</evidence>
<keyword evidence="4 9" id="KW-1133">Transmembrane helix</keyword>
<dbReference type="PROSITE" id="PS00312">
    <property type="entry name" value="GLYCOPHORIN_A"/>
    <property type="match status" value="1"/>
</dbReference>
<dbReference type="Gene3D" id="1.20.5.70">
    <property type="match status" value="1"/>
</dbReference>
<reference evidence="10" key="3">
    <citation type="submission" date="2025-09" db="UniProtKB">
        <authorList>
            <consortium name="Ensembl"/>
        </authorList>
    </citation>
    <scope>IDENTIFICATION</scope>
</reference>
<feature type="region of interest" description="Disordered" evidence="8">
    <location>
        <begin position="32"/>
        <end position="74"/>
    </location>
</feature>
<feature type="region of interest" description="Disordered" evidence="8">
    <location>
        <begin position="118"/>
        <end position="147"/>
    </location>
</feature>
<dbReference type="EMBL" id="AQIB01017454">
    <property type="status" value="NOT_ANNOTATED_CDS"/>
    <property type="molecule type" value="Genomic_DNA"/>
</dbReference>
<dbReference type="InterPro" id="IPR049535">
    <property type="entry name" value="GYPA_B"/>
</dbReference>
<dbReference type="InterPro" id="IPR001195">
    <property type="entry name" value="Glycophorin"/>
</dbReference>
<dbReference type="PANTHER" id="PTHR13813">
    <property type="entry name" value="GLYCOPHORIN"/>
    <property type="match status" value="1"/>
</dbReference>
<sequence>SLSQLLFYTEIVSISASSTPVPAMHTSISSLGPESYVSSQSNDKHKSDTHPTTPSAHEVLEFSGRTHYPPEEENRERVQLVHEFSELVIALIIFGVMAGVIGTILFISYGICRLRKKSPSDVQPLPPPDAEVPLSSVEIENPDTSHQ</sequence>
<evidence type="ECO:0000256" key="1">
    <source>
        <dbReference type="ARBA" id="ARBA00004167"/>
    </source>
</evidence>
<name>A0A0D9S169_CHLSB</name>
<reference evidence="10 11" key="1">
    <citation type="submission" date="2014-03" db="EMBL/GenBank/DDBJ databases">
        <authorList>
            <person name="Warren W."/>
            <person name="Wilson R.K."/>
        </authorList>
    </citation>
    <scope>NUCLEOTIDE SEQUENCE</scope>
</reference>